<dbReference type="InterPro" id="IPR050151">
    <property type="entry name" value="Class-I_Pyr_Nuc-Dis_Oxidored"/>
</dbReference>
<dbReference type="PIRSF" id="PIRSF000350">
    <property type="entry name" value="Mercury_reductase_MerA"/>
    <property type="match status" value="1"/>
</dbReference>
<dbReference type="Pfam" id="PF07992">
    <property type="entry name" value="Pyr_redox_2"/>
    <property type="match status" value="1"/>
</dbReference>
<dbReference type="PRINTS" id="PR00368">
    <property type="entry name" value="FADPNR"/>
</dbReference>
<dbReference type="SUPFAM" id="SSF55424">
    <property type="entry name" value="FAD/NAD-linked reductases, dimerisation (C-terminal) domain"/>
    <property type="match status" value="1"/>
</dbReference>
<feature type="binding site" evidence="6">
    <location>
        <begin position="180"/>
        <end position="182"/>
    </location>
    <ligand>
        <name>FAD</name>
        <dbReference type="ChEBI" id="CHEBI:57692"/>
    </ligand>
</feature>
<feature type="binding site" evidence="6">
    <location>
        <position position="295"/>
    </location>
    <ligand>
        <name>NAD(+)</name>
        <dbReference type="ChEBI" id="CHEBI:57540"/>
    </ligand>
</feature>
<dbReference type="PANTHER" id="PTHR22912:SF151">
    <property type="entry name" value="DIHYDROLIPOYL DEHYDROGENASE, MITOCHONDRIAL"/>
    <property type="match status" value="1"/>
</dbReference>
<dbReference type="Gene3D" id="3.30.390.30">
    <property type="match status" value="1"/>
</dbReference>
<comment type="cofactor">
    <cofactor evidence="6">
        <name>FAD</name>
        <dbReference type="ChEBI" id="CHEBI:57692"/>
    </cofactor>
    <text evidence="6">Binds 1 FAD per subunit.</text>
</comment>
<keyword evidence="3 6" id="KW-0274">FAD</keyword>
<dbReference type="PANTHER" id="PTHR22912">
    <property type="entry name" value="DISULFIDE OXIDOREDUCTASE"/>
    <property type="match status" value="1"/>
</dbReference>
<evidence type="ECO:0000256" key="5">
    <source>
        <dbReference type="PIRSR" id="PIRSR000350-2"/>
    </source>
</evidence>
<keyword evidence="4 6" id="KW-0520">NAD</keyword>
<evidence type="ECO:0000313" key="9">
    <source>
        <dbReference type="EMBL" id="AJE29366.1"/>
    </source>
</evidence>
<dbReference type="GO" id="GO:0050660">
    <property type="term" value="F:flavin adenine dinucleotide binding"/>
    <property type="evidence" value="ECO:0007669"/>
    <property type="project" value="TreeGrafter"/>
</dbReference>
<dbReference type="GO" id="GO:0006103">
    <property type="term" value="P:2-oxoglutarate metabolic process"/>
    <property type="evidence" value="ECO:0007669"/>
    <property type="project" value="TreeGrafter"/>
</dbReference>
<feature type="binding site" evidence="6">
    <location>
        <position position="120"/>
    </location>
    <ligand>
        <name>FAD</name>
        <dbReference type="ChEBI" id="CHEBI:57692"/>
    </ligand>
</feature>
<dbReference type="Gene3D" id="3.50.50.60">
    <property type="entry name" value="FAD/NAD(P)-binding domain"/>
    <property type="match status" value="3"/>
</dbReference>
<feature type="active site" description="Proton acceptor" evidence="5">
    <location>
        <position position="474"/>
    </location>
</feature>
<evidence type="ECO:0000256" key="3">
    <source>
        <dbReference type="ARBA" id="ARBA00022827"/>
    </source>
</evidence>
<evidence type="ECO:0000256" key="2">
    <source>
        <dbReference type="ARBA" id="ARBA00022630"/>
    </source>
</evidence>
<dbReference type="EMBL" id="KJ993877">
    <property type="protein sequence ID" value="AJE29366.1"/>
    <property type="molecule type" value="mRNA"/>
</dbReference>
<dbReference type="GO" id="GO:0045252">
    <property type="term" value="C:oxoglutarate dehydrogenase complex"/>
    <property type="evidence" value="ECO:0007669"/>
    <property type="project" value="TreeGrafter"/>
</dbReference>
<reference evidence="9" key="2">
    <citation type="journal article" date="2015" name="Mol. Biol. Evol.">
        <title>Lateral gene transfer and gene duplication played a key role in the evolution of Mastigamoeba balamuthi hydrogenosomes.</title>
        <authorList>
            <person name="Nyvltova E."/>
            <person name="Stairs C.W."/>
            <person name="Hrdy I."/>
            <person name="Ridl J."/>
            <person name="Mach J."/>
            <person name="Paces J."/>
            <person name="Roger A.J."/>
            <person name="Tachezy J."/>
        </authorList>
    </citation>
    <scope>NUCLEOTIDE SEQUENCE</scope>
</reference>
<feature type="binding site" evidence="6">
    <location>
        <begin position="217"/>
        <end position="224"/>
    </location>
    <ligand>
        <name>NAD(+)</name>
        <dbReference type="ChEBI" id="CHEBI:57540"/>
    </ligand>
</feature>
<dbReference type="GO" id="GO:0004148">
    <property type="term" value="F:dihydrolipoyl dehydrogenase (NADH) activity"/>
    <property type="evidence" value="ECO:0007669"/>
    <property type="project" value="TreeGrafter"/>
</dbReference>
<dbReference type="SUPFAM" id="SSF51905">
    <property type="entry name" value="FAD/NAD(P)-binding domain"/>
    <property type="match status" value="1"/>
</dbReference>
<dbReference type="VEuPathDB" id="AmoebaDB:MBAL_006449"/>
<reference evidence="9" key="1">
    <citation type="submission" date="2014-06" db="EMBL/GenBank/DDBJ databases">
        <authorList>
            <person name="Nyvltova E.W."/>
            <person name="Stairs C."/>
            <person name="Hrdy I."/>
            <person name="Pacesc J."/>
            <person name="Roger A.J."/>
            <person name="Tachezy J."/>
        </authorList>
    </citation>
    <scope>NUCLEOTIDE SEQUENCE</scope>
</reference>
<evidence type="ECO:0000259" key="8">
    <source>
        <dbReference type="Pfam" id="PF07992"/>
    </source>
</evidence>
<feature type="domain" description="Pyridine nucleotide-disulphide oxidoreductase dimerisation" evidence="7">
    <location>
        <begin position="377"/>
        <end position="478"/>
    </location>
</feature>
<keyword evidence="6" id="KW-0547">Nucleotide-binding</keyword>
<evidence type="ECO:0000256" key="4">
    <source>
        <dbReference type="ARBA" id="ARBA00023027"/>
    </source>
</evidence>
<evidence type="ECO:0000256" key="6">
    <source>
        <dbReference type="PIRSR" id="PIRSR000350-3"/>
    </source>
</evidence>
<keyword evidence="2" id="KW-0285">Flavoprotein</keyword>
<feature type="binding site" evidence="6">
    <location>
        <position position="338"/>
    </location>
    <ligand>
        <name>FAD</name>
        <dbReference type="ChEBI" id="CHEBI:57692"/>
    </ligand>
</feature>
<name>A0A0B5CXV9_MASBA</name>
<proteinExistence type="evidence at transcript level"/>
<dbReference type="InterPro" id="IPR016156">
    <property type="entry name" value="FAD/NAD-linked_Rdtase_dimer_sf"/>
</dbReference>
<organism evidence="9">
    <name type="scientific">Mastigamoeba balamuthi</name>
    <name type="common">Phreatamoeba balamuthi</name>
    <dbReference type="NCBI Taxonomy" id="108607"/>
    <lineage>
        <taxon>Eukaryota</taxon>
        <taxon>Amoebozoa</taxon>
        <taxon>Evosea</taxon>
        <taxon>Archamoebae</taxon>
        <taxon>Mastigamoebida</taxon>
        <taxon>Mastigamoebidae</taxon>
        <taxon>Mastigamoeba</taxon>
    </lineage>
</organism>
<evidence type="ECO:0000259" key="7">
    <source>
        <dbReference type="Pfam" id="PF02852"/>
    </source>
</evidence>
<dbReference type="InterPro" id="IPR004099">
    <property type="entry name" value="Pyr_nucl-diS_OxRdtase_dimer"/>
</dbReference>
<dbReference type="AlphaFoldDB" id="A0A0B5CXV9"/>
<feature type="domain" description="FAD/NAD(P)-binding" evidence="8">
    <location>
        <begin position="72"/>
        <end position="352"/>
    </location>
</feature>
<dbReference type="Pfam" id="PF02852">
    <property type="entry name" value="Pyr_redox_dim"/>
    <property type="match status" value="1"/>
</dbReference>
<accession>A0A0B5CXV9</accession>
<evidence type="ECO:0000256" key="1">
    <source>
        <dbReference type="ARBA" id="ARBA00007532"/>
    </source>
</evidence>
<dbReference type="PRINTS" id="PR00411">
    <property type="entry name" value="PNDRDTASEI"/>
</dbReference>
<dbReference type="InterPro" id="IPR036188">
    <property type="entry name" value="FAD/NAD-bd_sf"/>
</dbReference>
<sequence>MEAGAHWDRVVEPAAREKRRRWLFHPSASQLPAAGSGLCEWVSARIWQIFYSGTPVATIWIRERRMSVGTLYDLVVIGGGPAGVTAACLAQKMGKRAACVETAVSLGAAASTSVRCVPTKSMCYNTHLFDMFRVRAGGVEYEFQLTAGADLLRGPAKIEGPHEVRTADGVVRAEYVIVCTGSDSVDLPFLKFDHRVVLNSTSCMELKTTPKTLGIIGAGAIGLELGSVWSRLGTRVTLLEALPHVGSEACDPELAGELQRHLECKGVTFTLGVKVVAADGETHSVDFEKVLVSVGRRAQTVSLGLDAIGVQVDRKMCVVTDPSTSRSVTCDWVYAAGDCAPGPAIAHKATYESIRAVRAMFAGEVSEDAVTVLESLPCVVYTQPELAWAGRTEDELCASGEDVEVHRLRFNGDMRDTLCPRLEGLAKVVVNRKTRRLRSVWLLGATAGDIVAEAVTAIRGGLTVDQWGNVPHAHPFYKSLHTMLVLGIEGW</sequence>
<feature type="binding site" evidence="6">
    <location>
        <position position="240"/>
    </location>
    <ligand>
        <name>NAD(+)</name>
        <dbReference type="ChEBI" id="CHEBI:57540"/>
    </ligand>
</feature>
<comment type="similarity">
    <text evidence="1">Belongs to the class-I pyridine nucleotide-disulfide oxidoreductase family.</text>
</comment>
<dbReference type="GO" id="GO:0005739">
    <property type="term" value="C:mitochondrion"/>
    <property type="evidence" value="ECO:0007669"/>
    <property type="project" value="TreeGrafter"/>
</dbReference>
<dbReference type="InterPro" id="IPR023753">
    <property type="entry name" value="FAD/NAD-binding_dom"/>
</dbReference>
<protein>
    <submittedName>
        <fullName evidence="9">Mitochondrial glycine cleavage system L protein2</fullName>
    </submittedName>
</protein>
<dbReference type="InterPro" id="IPR001100">
    <property type="entry name" value="Pyr_nuc-diS_OxRdtase"/>
</dbReference>